<protein>
    <recommendedName>
        <fullName evidence="3">DUF1287 domain-containing protein</fullName>
    </recommendedName>
</protein>
<dbReference type="EMBL" id="FOOE01000009">
    <property type="protein sequence ID" value="SFF74945.1"/>
    <property type="molecule type" value="Genomic_DNA"/>
</dbReference>
<dbReference type="eggNOG" id="COG3738">
    <property type="taxonomic scope" value="Bacteria"/>
</dbReference>
<evidence type="ECO:0000313" key="1">
    <source>
        <dbReference type="EMBL" id="SFF74945.1"/>
    </source>
</evidence>
<evidence type="ECO:0008006" key="3">
    <source>
        <dbReference type="Google" id="ProtNLM"/>
    </source>
</evidence>
<proteinExistence type="predicted"/>
<dbReference type="AlphaFoldDB" id="A0A1I2L6U5"/>
<dbReference type="Pfam" id="PF06940">
    <property type="entry name" value="DUF1287"/>
    <property type="match status" value="1"/>
</dbReference>
<dbReference type="RefSeq" id="WP_242948622.1">
    <property type="nucleotide sequence ID" value="NZ_BAAACD010000005.1"/>
</dbReference>
<reference evidence="1 2" key="1">
    <citation type="submission" date="2016-10" db="EMBL/GenBank/DDBJ databases">
        <authorList>
            <person name="de Groot N.N."/>
        </authorList>
    </citation>
    <scope>NUCLEOTIDE SEQUENCE [LARGE SCALE GENOMIC DNA]</scope>
    <source>
        <strain evidence="1 2">NLAE-zl-G419</strain>
    </source>
</reference>
<organism evidence="1 2">
    <name type="scientific">Clostridium cadaveris</name>
    <dbReference type="NCBI Taxonomy" id="1529"/>
    <lineage>
        <taxon>Bacteria</taxon>
        <taxon>Bacillati</taxon>
        <taxon>Bacillota</taxon>
        <taxon>Clostridia</taxon>
        <taxon>Eubacteriales</taxon>
        <taxon>Clostridiaceae</taxon>
        <taxon>Clostridium</taxon>
    </lineage>
</organism>
<dbReference type="InterPro" id="IPR009706">
    <property type="entry name" value="DUF1287"/>
</dbReference>
<sequence length="234" mass="26708">MKKFFKYFFICLVIILILLIPVISKTPSTEEITGISKGLDIIHPENKLDIPDESSKTDGNNNGIADTIDMVASAEKSFNGETLYKDAYYIGGYPPDSEGVCTDVIWRGFKAVGIDLKSLIDEDIRKSVNSYPGVNGKPDSNIDFRRVKNQKVFFDKYCSAETTKVIPNDADNLKQWQPGDILLFLKPYEHVGMISNERDSDGIPFVLHNSFPKMKKSKLSWFNLDEIYHYRWKF</sequence>
<dbReference type="Proteomes" id="UP000182135">
    <property type="component" value="Unassembled WGS sequence"/>
</dbReference>
<accession>A0A1I2L6U5</accession>
<evidence type="ECO:0000313" key="2">
    <source>
        <dbReference type="Proteomes" id="UP000182135"/>
    </source>
</evidence>
<gene>
    <name evidence="1" type="ORF">SAMN04487885_10922</name>
</gene>
<name>A0A1I2L6U5_9CLOT</name>
<keyword evidence="2" id="KW-1185">Reference proteome</keyword>